<sequence length="665" mass="75030">MSSHKLNRLSAAGLLISLGIIYGDIGTSPLYVFKAIISGRPIDEALVLGGISCVFWTLTLQTTFKYVVVTLQADNKGEGGIFSLFSLVRRKAKWLVIPAMIGGCALLADGIITPPITVTSAIEGLKLVPSLEHVPVIPVVIIIISILFFIQQFGTNIVGKSFGPVMFLWFSMLGILGLLQLVHYPMVLKALNPYWAYKILFDNPEGFLILGAVFLCTTGAEALYSDLGHCGKHNIRVSWVFVKTMLVLNYLGQGAWLLKNFTGLMVEENPFYGMMPDGFRLFGIALATAAAVVASQALISGSFTLISEAVRMNLWPKVRINYPTESKGQLYVPSVNWLLWAGCCFVVLHFEESSKMEAAYGLSITIAMLMTTILMCVFLITRKVFLPFVIAFVAIYILVEGAFLLGNLSKFMHGGYFTVILGSLIFSVMWTWFKARKIKNRYVKFVEIEDYFEIIEDLSKDESVSKYSSQLVYLTSANFDSEIESKIIYSILQKQPKRADVYWLVHVDVLDEPYKKEYRVMEMVPGILYRIDFRLGFREGQRINILFRKVVEDMVKRKEVNITSQYRSLRKHNLVGDFRFVVLEKILSDPRALSFVERITMYYYFILKKLSLSEEKGFGLDMSSVTVEKVPLVLATTESVEINRVNFESGNGVDQHFQAVHHQTI</sequence>
<evidence type="ECO:0000256" key="5">
    <source>
        <dbReference type="ARBA" id="ARBA00022692"/>
    </source>
</evidence>
<evidence type="ECO:0000256" key="10">
    <source>
        <dbReference type="ARBA" id="ARBA00023136"/>
    </source>
</evidence>
<keyword evidence="15" id="KW-1185">Reference proteome</keyword>
<comment type="similarity">
    <text evidence="11">Belongs to the HAK/KUP transporter (TC 2.A.72) family.</text>
</comment>
<evidence type="ECO:0000256" key="8">
    <source>
        <dbReference type="ARBA" id="ARBA00022989"/>
    </source>
</evidence>
<dbReference type="InterPro" id="IPR053951">
    <property type="entry name" value="K_trans_N"/>
</dbReference>
<dbReference type="GO" id="GO:0015293">
    <property type="term" value="F:symporter activity"/>
    <property type="evidence" value="ECO:0007669"/>
    <property type="project" value="UniProtKB-UniRule"/>
</dbReference>
<feature type="transmembrane region" description="Helical" evidence="11">
    <location>
        <begin position="328"/>
        <end position="348"/>
    </location>
</feature>
<proteinExistence type="inferred from homology"/>
<dbReference type="PANTHER" id="PTHR30540">
    <property type="entry name" value="OSMOTIC STRESS POTASSIUM TRANSPORTER"/>
    <property type="match status" value="1"/>
</dbReference>
<dbReference type="RefSeq" id="WP_252588805.1">
    <property type="nucleotide sequence ID" value="NZ_JAMWYS010000051.1"/>
</dbReference>
<dbReference type="Pfam" id="PF02705">
    <property type="entry name" value="K_trans"/>
    <property type="match status" value="1"/>
</dbReference>
<dbReference type="GO" id="GO:0005886">
    <property type="term" value="C:plasma membrane"/>
    <property type="evidence" value="ECO:0007669"/>
    <property type="project" value="UniProtKB-SubCell"/>
</dbReference>
<gene>
    <name evidence="11" type="primary">kup</name>
    <name evidence="14" type="ORF">NF867_14195</name>
</gene>
<keyword evidence="2 11" id="KW-0813">Transport</keyword>
<evidence type="ECO:0000256" key="1">
    <source>
        <dbReference type="ARBA" id="ARBA00004141"/>
    </source>
</evidence>
<dbReference type="InterPro" id="IPR023051">
    <property type="entry name" value="Kup"/>
</dbReference>
<comment type="catalytic activity">
    <reaction evidence="11">
        <text>K(+)(in) + H(+)(in) = K(+)(out) + H(+)(out)</text>
        <dbReference type="Rhea" id="RHEA:28490"/>
        <dbReference type="ChEBI" id="CHEBI:15378"/>
        <dbReference type="ChEBI" id="CHEBI:29103"/>
    </reaction>
</comment>
<feature type="domain" description="K+ potassium transporter C-terminal" evidence="13">
    <location>
        <begin position="470"/>
        <end position="625"/>
    </location>
</feature>
<feature type="transmembrane region" description="Helical" evidence="11">
    <location>
        <begin position="414"/>
        <end position="433"/>
    </location>
</feature>
<keyword evidence="4 11" id="KW-0633">Potassium transport</keyword>
<evidence type="ECO:0000256" key="3">
    <source>
        <dbReference type="ARBA" id="ARBA00022475"/>
    </source>
</evidence>
<keyword evidence="7 11" id="KW-0630">Potassium</keyword>
<keyword evidence="9 11" id="KW-0406">Ion transport</keyword>
<dbReference type="InterPro" id="IPR053952">
    <property type="entry name" value="K_trans_C"/>
</dbReference>
<dbReference type="Proteomes" id="UP001155182">
    <property type="component" value="Unassembled WGS sequence"/>
</dbReference>
<comment type="caution">
    <text evidence="14">The sequence shown here is derived from an EMBL/GenBank/DDBJ whole genome shotgun (WGS) entry which is preliminary data.</text>
</comment>
<evidence type="ECO:0000313" key="15">
    <source>
        <dbReference type="Proteomes" id="UP001155182"/>
    </source>
</evidence>
<evidence type="ECO:0000259" key="12">
    <source>
        <dbReference type="Pfam" id="PF02705"/>
    </source>
</evidence>
<feature type="transmembrane region" description="Helical" evidence="11">
    <location>
        <begin position="360"/>
        <end position="381"/>
    </location>
</feature>
<feature type="transmembrane region" description="Helical" evidence="11">
    <location>
        <begin position="388"/>
        <end position="408"/>
    </location>
</feature>
<dbReference type="HAMAP" id="MF_01522">
    <property type="entry name" value="Kup"/>
    <property type="match status" value="1"/>
</dbReference>
<dbReference type="Pfam" id="PF22776">
    <property type="entry name" value="K_trans_C"/>
    <property type="match status" value="1"/>
</dbReference>
<feature type="transmembrane region" description="Helical" evidence="11">
    <location>
        <begin position="278"/>
        <end position="307"/>
    </location>
</feature>
<evidence type="ECO:0000256" key="11">
    <source>
        <dbReference type="HAMAP-Rule" id="MF_01522"/>
    </source>
</evidence>
<protein>
    <recommendedName>
        <fullName evidence="11">Probable potassium transport system protein Kup</fullName>
    </recommendedName>
</protein>
<comment type="subcellular location">
    <subcellularLocation>
        <location evidence="11">Cell membrane</location>
        <topology evidence="11">Multi-pass membrane protein</topology>
    </subcellularLocation>
    <subcellularLocation>
        <location evidence="1">Membrane</location>
        <topology evidence="1">Multi-pass membrane protein</topology>
    </subcellularLocation>
</comment>
<accession>A0A9X2FBT9</accession>
<comment type="function">
    <text evidence="11">Transport of potassium into the cell. Likely operates as a K(+):H(+) symporter.</text>
</comment>
<dbReference type="EMBL" id="JAMWYS010000051">
    <property type="protein sequence ID" value="MCO4294013.1"/>
    <property type="molecule type" value="Genomic_DNA"/>
</dbReference>
<evidence type="ECO:0000259" key="13">
    <source>
        <dbReference type="Pfam" id="PF22776"/>
    </source>
</evidence>
<feature type="transmembrane region" description="Helical" evidence="11">
    <location>
        <begin position="133"/>
        <end position="150"/>
    </location>
</feature>
<evidence type="ECO:0000256" key="4">
    <source>
        <dbReference type="ARBA" id="ARBA00022538"/>
    </source>
</evidence>
<dbReference type="GO" id="GO:0015079">
    <property type="term" value="F:potassium ion transmembrane transporter activity"/>
    <property type="evidence" value="ECO:0007669"/>
    <property type="project" value="UniProtKB-UniRule"/>
</dbReference>
<feature type="transmembrane region" description="Helical" evidence="11">
    <location>
        <begin position="47"/>
        <end position="71"/>
    </location>
</feature>
<evidence type="ECO:0000256" key="7">
    <source>
        <dbReference type="ARBA" id="ARBA00022958"/>
    </source>
</evidence>
<keyword evidence="3 11" id="KW-1003">Cell membrane</keyword>
<keyword evidence="10 11" id="KW-0472">Membrane</keyword>
<feature type="transmembrane region" description="Helical" evidence="11">
    <location>
        <begin position="162"/>
        <end position="186"/>
    </location>
</feature>
<feature type="domain" description="K+ potassium transporter integral membrane" evidence="12">
    <location>
        <begin position="15"/>
        <end position="447"/>
    </location>
</feature>
<evidence type="ECO:0000256" key="2">
    <source>
        <dbReference type="ARBA" id="ARBA00022448"/>
    </source>
</evidence>
<keyword evidence="8 11" id="KW-1133">Transmembrane helix</keyword>
<evidence type="ECO:0000256" key="9">
    <source>
        <dbReference type="ARBA" id="ARBA00023065"/>
    </source>
</evidence>
<evidence type="ECO:0000313" key="14">
    <source>
        <dbReference type="EMBL" id="MCO4294013.1"/>
    </source>
</evidence>
<feature type="transmembrane region" description="Helical" evidence="11">
    <location>
        <begin position="237"/>
        <end position="258"/>
    </location>
</feature>
<evidence type="ECO:0000256" key="6">
    <source>
        <dbReference type="ARBA" id="ARBA00022847"/>
    </source>
</evidence>
<dbReference type="AlphaFoldDB" id="A0A9X2FBT9"/>
<keyword evidence="6 11" id="KW-0769">Symport</keyword>
<dbReference type="PANTHER" id="PTHR30540:SF83">
    <property type="entry name" value="K+ POTASSIUM TRANSPORTER"/>
    <property type="match status" value="1"/>
</dbReference>
<feature type="transmembrane region" description="Helical" evidence="11">
    <location>
        <begin position="206"/>
        <end position="225"/>
    </location>
</feature>
<dbReference type="InterPro" id="IPR003855">
    <property type="entry name" value="K+_transporter"/>
</dbReference>
<feature type="transmembrane region" description="Helical" evidence="11">
    <location>
        <begin position="92"/>
        <end position="113"/>
    </location>
</feature>
<reference evidence="14" key="1">
    <citation type="submission" date="2022-06" db="EMBL/GenBank/DDBJ databases">
        <title>Solitalea sp. MAHUQ-68 isolated from rhizospheric soil.</title>
        <authorList>
            <person name="Huq M.A."/>
        </authorList>
    </citation>
    <scope>NUCLEOTIDE SEQUENCE</scope>
    <source>
        <strain evidence="14">MAHUQ-68</strain>
    </source>
</reference>
<keyword evidence="5 11" id="KW-0812">Transmembrane</keyword>
<organism evidence="14 15">
    <name type="scientific">Solitalea agri</name>
    <dbReference type="NCBI Taxonomy" id="2953739"/>
    <lineage>
        <taxon>Bacteria</taxon>
        <taxon>Pseudomonadati</taxon>
        <taxon>Bacteroidota</taxon>
        <taxon>Sphingobacteriia</taxon>
        <taxon>Sphingobacteriales</taxon>
        <taxon>Sphingobacteriaceae</taxon>
        <taxon>Solitalea</taxon>
    </lineage>
</organism>
<name>A0A9X2FBT9_9SPHI</name>